<evidence type="ECO:0000313" key="3">
    <source>
        <dbReference type="Proteomes" id="UP000655443"/>
    </source>
</evidence>
<keyword evidence="1" id="KW-0175">Coiled coil</keyword>
<gene>
    <name evidence="2" type="ORF">GCM10010339_82160</name>
</gene>
<reference evidence="2" key="1">
    <citation type="journal article" date="2014" name="Int. J. Syst. Evol. Microbiol.">
        <title>Complete genome sequence of Corynebacterium casei LMG S-19264T (=DSM 44701T), isolated from a smear-ripened cheese.</title>
        <authorList>
            <consortium name="US DOE Joint Genome Institute (JGI-PGF)"/>
            <person name="Walter F."/>
            <person name="Albersmeier A."/>
            <person name="Kalinowski J."/>
            <person name="Ruckert C."/>
        </authorList>
    </citation>
    <scope>NUCLEOTIDE SEQUENCE</scope>
    <source>
        <strain evidence="2">JCM 4714</strain>
    </source>
</reference>
<dbReference type="EMBL" id="BMVG01000044">
    <property type="protein sequence ID" value="GHE13813.1"/>
    <property type="molecule type" value="Genomic_DNA"/>
</dbReference>
<accession>A0A919D685</accession>
<sequence length="175" mass="19022">MDPELLERITARRAELDELEEQQAKQLVEVRAERDELAVAERVLERMSEQLADERPSVAPAPGQVGGRTVMLIPHRTPDIDESLLPPDCQRILAAVRQTAGPVMARQVGEILGVDVTVQAKLEPLRGRLVRLADRGWLRKLPTVASPPACDRGGYPPQSCAAGITTVPPAAVGFV</sequence>
<evidence type="ECO:0000256" key="1">
    <source>
        <dbReference type="SAM" id="Coils"/>
    </source>
</evidence>
<protein>
    <submittedName>
        <fullName evidence="2">Uncharacterized protein</fullName>
    </submittedName>
</protein>
<proteinExistence type="predicted"/>
<dbReference type="AlphaFoldDB" id="A0A919D685"/>
<keyword evidence="3" id="KW-1185">Reference proteome</keyword>
<comment type="caution">
    <text evidence="2">The sequence shown here is derived from an EMBL/GenBank/DDBJ whole genome shotgun (WGS) entry which is preliminary data.</text>
</comment>
<feature type="coiled-coil region" evidence="1">
    <location>
        <begin position="16"/>
        <end position="50"/>
    </location>
</feature>
<dbReference type="Proteomes" id="UP000655443">
    <property type="component" value="Unassembled WGS sequence"/>
</dbReference>
<dbReference type="RefSeq" id="WP_229882339.1">
    <property type="nucleotide sequence ID" value="NZ_BMVG01000044.1"/>
</dbReference>
<organism evidence="2 3">
    <name type="scientific">Streptomyces alanosinicus</name>
    <dbReference type="NCBI Taxonomy" id="68171"/>
    <lineage>
        <taxon>Bacteria</taxon>
        <taxon>Bacillati</taxon>
        <taxon>Actinomycetota</taxon>
        <taxon>Actinomycetes</taxon>
        <taxon>Kitasatosporales</taxon>
        <taxon>Streptomycetaceae</taxon>
        <taxon>Streptomyces</taxon>
    </lineage>
</organism>
<reference evidence="2" key="2">
    <citation type="submission" date="2020-09" db="EMBL/GenBank/DDBJ databases">
        <authorList>
            <person name="Sun Q."/>
            <person name="Ohkuma M."/>
        </authorList>
    </citation>
    <scope>NUCLEOTIDE SEQUENCE</scope>
    <source>
        <strain evidence="2">JCM 4714</strain>
    </source>
</reference>
<evidence type="ECO:0000313" key="2">
    <source>
        <dbReference type="EMBL" id="GHE13813.1"/>
    </source>
</evidence>
<name>A0A919D685_9ACTN</name>